<dbReference type="RefSeq" id="WP_103892507.1">
    <property type="nucleotide sequence ID" value="NZ_CP027768.1"/>
</dbReference>
<dbReference type="AlphaFoldDB" id="A0A3G5FIW1"/>
<protein>
    <recommendedName>
        <fullName evidence="3">DUF2187 domain-containing protein</fullName>
    </recommendedName>
</protein>
<organism evidence="1 2">
    <name type="scientific">Tetragenococcus halophilus</name>
    <name type="common">Pediococcus halophilus</name>
    <dbReference type="NCBI Taxonomy" id="51669"/>
    <lineage>
        <taxon>Bacteria</taxon>
        <taxon>Bacillati</taxon>
        <taxon>Bacillota</taxon>
        <taxon>Bacilli</taxon>
        <taxon>Lactobacillales</taxon>
        <taxon>Enterococcaceae</taxon>
        <taxon>Tetragenococcus</taxon>
    </lineage>
</organism>
<evidence type="ECO:0000313" key="2">
    <source>
        <dbReference type="Proteomes" id="UP000280475"/>
    </source>
</evidence>
<reference evidence="1 2" key="1">
    <citation type="journal article" date="2012" name="Int. J. Syst. Evol. Microbiol.">
        <title>Characterization of Tetragenococcus strains from sugar thick juice reveals a novel species, Tetragenococcus osmophilus sp. nov., and divides Tetragenococcus halophilus into two subspecies, T. halophilus subsp. halophilus subsp. nov. and T. halophilus subsp. flandriensis subsp. nov.</title>
        <authorList>
            <person name="Juste A."/>
            <person name="Van Trappen S."/>
            <person name="Verreth C."/>
            <person name="Cleenwerck I."/>
            <person name="De Vos P."/>
            <person name="Lievens B."/>
            <person name="Willems K.A."/>
        </authorList>
    </citation>
    <scope>NUCLEOTIDE SEQUENCE [LARGE SCALE GENOMIC DNA]</scope>
    <source>
        <strain evidence="1 2">LMG 26042</strain>
    </source>
</reference>
<gene>
    <name evidence="1" type="ORF">C7H83_06920</name>
</gene>
<dbReference type="EMBL" id="CP027768">
    <property type="protein sequence ID" value="AYW50211.1"/>
    <property type="molecule type" value="Genomic_DNA"/>
</dbReference>
<sequence length="92" mass="10406">MIQEKIHVGGLNFDKPKPTVSKKKGIKLGDICRAKSEMFSGWLRCEVVKLYQNAAMVKIIACRNPQDDVVQHELDDVAIVRIRDLTVLKEVS</sequence>
<evidence type="ECO:0000313" key="1">
    <source>
        <dbReference type="EMBL" id="AYW50211.1"/>
    </source>
</evidence>
<proteinExistence type="predicted"/>
<evidence type="ECO:0008006" key="3">
    <source>
        <dbReference type="Google" id="ProtNLM"/>
    </source>
</evidence>
<dbReference type="Proteomes" id="UP000280475">
    <property type="component" value="Chromosome"/>
</dbReference>
<name>A0A3G5FIW1_TETHA</name>
<accession>A0A3G5FIW1</accession>